<evidence type="ECO:0000313" key="2">
    <source>
        <dbReference type="EMBL" id="ASV76885.1"/>
    </source>
</evidence>
<proteinExistence type="predicted"/>
<gene>
    <name evidence="2" type="ORF">THTE_4284</name>
</gene>
<name>A0A286RLN5_9BACT</name>
<reference evidence="2 3" key="1">
    <citation type="journal article" name="Front. Microbiol.">
        <title>Sugar Metabolism of the First Thermophilic Planctomycete Thermogutta terrifontis: Comparative Genomic and Transcriptomic Approaches.</title>
        <authorList>
            <person name="Elcheninov A.G."/>
            <person name="Menzel P."/>
            <person name="Gudbergsdottir S.R."/>
            <person name="Slesarev A.I."/>
            <person name="Kadnikov V.V."/>
            <person name="Krogh A."/>
            <person name="Bonch-Osmolovskaya E.A."/>
            <person name="Peng X."/>
            <person name="Kublanov I.V."/>
        </authorList>
    </citation>
    <scope>NUCLEOTIDE SEQUENCE [LARGE SCALE GENOMIC DNA]</scope>
    <source>
        <strain evidence="2 3">R1</strain>
    </source>
</reference>
<evidence type="ECO:0000256" key="1">
    <source>
        <dbReference type="SAM" id="MobiDB-lite"/>
    </source>
</evidence>
<feature type="region of interest" description="Disordered" evidence="1">
    <location>
        <begin position="1"/>
        <end position="59"/>
    </location>
</feature>
<dbReference type="KEGG" id="ttf:THTE_4284"/>
<dbReference type="Proteomes" id="UP000215086">
    <property type="component" value="Chromosome"/>
</dbReference>
<dbReference type="EMBL" id="CP018477">
    <property type="protein sequence ID" value="ASV76885.1"/>
    <property type="molecule type" value="Genomic_DNA"/>
</dbReference>
<keyword evidence="3" id="KW-1185">Reference proteome</keyword>
<evidence type="ECO:0000313" key="3">
    <source>
        <dbReference type="Proteomes" id="UP000215086"/>
    </source>
</evidence>
<dbReference type="AlphaFoldDB" id="A0A286RLN5"/>
<organism evidence="2 3">
    <name type="scientific">Thermogutta terrifontis</name>
    <dbReference type="NCBI Taxonomy" id="1331910"/>
    <lineage>
        <taxon>Bacteria</taxon>
        <taxon>Pseudomonadati</taxon>
        <taxon>Planctomycetota</taxon>
        <taxon>Planctomycetia</taxon>
        <taxon>Pirellulales</taxon>
        <taxon>Thermoguttaceae</taxon>
        <taxon>Thermogutta</taxon>
    </lineage>
</organism>
<protein>
    <submittedName>
        <fullName evidence="2">Uncharacterized protein</fullName>
    </submittedName>
</protein>
<accession>A0A286RLN5</accession>
<sequence length="59" mass="6421">MPPIRPDPAQSGFMASASFSEKGELATGWRGSPTLRRKRTKENNQKTVRFRGGSGKASV</sequence>